<dbReference type="PANTHER" id="PTHR43302">
    <property type="entry name" value="TRANSPORTER ARSB-RELATED"/>
    <property type="match status" value="1"/>
</dbReference>
<keyword evidence="4 13" id="KW-0050">Antiport</keyword>
<comment type="caution">
    <text evidence="13">Lacks conserved residue(s) required for the propagation of feature annotation.</text>
</comment>
<dbReference type="Proteomes" id="UP000050491">
    <property type="component" value="Unassembled WGS sequence"/>
</dbReference>
<evidence type="ECO:0000256" key="4">
    <source>
        <dbReference type="ARBA" id="ARBA00022449"/>
    </source>
</evidence>
<comment type="similarity">
    <text evidence="2 13">Belongs to the NhaB Na(+)/H(+) (TC 2.A.34) antiporter family.</text>
</comment>
<keyword evidence="7 13" id="KW-0812">Transmembrane</keyword>
<dbReference type="NCBIfam" id="NF007093">
    <property type="entry name" value="PRK09547.1"/>
    <property type="match status" value="1"/>
</dbReference>
<evidence type="ECO:0000256" key="6">
    <source>
        <dbReference type="ARBA" id="ARBA00022519"/>
    </source>
</evidence>
<protein>
    <recommendedName>
        <fullName evidence="13 14">Na(+)/H(+) antiporter NhaB</fullName>
    </recommendedName>
    <alternativeName>
        <fullName evidence="13">Sodium/proton antiporter NhaB</fullName>
    </alternativeName>
</protein>
<feature type="transmembrane region" description="Helical" evidence="13">
    <location>
        <begin position="148"/>
        <end position="166"/>
    </location>
</feature>
<dbReference type="AlphaFoldDB" id="A0A0Q0Q0N3"/>
<proteinExistence type="inferred from homology"/>
<feature type="transmembrane region" description="Helical" evidence="13">
    <location>
        <begin position="121"/>
        <end position="142"/>
    </location>
</feature>
<keyword evidence="10 13" id="KW-0406">Ion transport</keyword>
<dbReference type="PATRIC" id="fig|1481663.10.peg.285"/>
<keyword evidence="12 13" id="KW-0739">Sodium transport</keyword>
<keyword evidence="9 13" id="KW-0915">Sodium</keyword>
<organism evidence="15 16">
    <name type="scientific">Vibrio metoecus</name>
    <dbReference type="NCBI Taxonomy" id="1481663"/>
    <lineage>
        <taxon>Bacteria</taxon>
        <taxon>Pseudomonadati</taxon>
        <taxon>Pseudomonadota</taxon>
        <taxon>Gammaproteobacteria</taxon>
        <taxon>Vibrionales</taxon>
        <taxon>Vibrionaceae</taxon>
        <taxon>Vibrio</taxon>
    </lineage>
</organism>
<evidence type="ECO:0000256" key="8">
    <source>
        <dbReference type="ARBA" id="ARBA00022989"/>
    </source>
</evidence>
<evidence type="ECO:0000256" key="2">
    <source>
        <dbReference type="ARBA" id="ARBA00006036"/>
    </source>
</evidence>
<comment type="function">
    <text evidence="13">Na(+)/H(+) antiporter that extrudes sodium in exchange for external protons.</text>
</comment>
<accession>A0A0Q0Q0N3</accession>
<evidence type="ECO:0000313" key="15">
    <source>
        <dbReference type="EMBL" id="KQA99667.1"/>
    </source>
</evidence>
<evidence type="ECO:0000256" key="11">
    <source>
        <dbReference type="ARBA" id="ARBA00023136"/>
    </source>
</evidence>
<name>A0A0Q0Q0N3_VIBMT</name>
<evidence type="ECO:0000256" key="10">
    <source>
        <dbReference type="ARBA" id="ARBA00023065"/>
    </source>
</evidence>
<sequence>MPMSLGNAFIKNFLGKAPDWYKLAIIAFLIINPIVFFFINPFLAGWLLVIEFIFTLAMALKCYPLQPGGLLAIEAIAIGMTSPAQVKHELVANIEVLLLLVFMVAGIYFMKQLLLFIFTKILLGIRSKILLSVAFSVTAAFLSAFLDALTVIAVIISVAVGFYSIYHKVASGQSIQSSHDHTHDDGIPELTRDDLENYRAFLRSLLMHAGVGTALGGVTTMVGEPQNLIIADQAGWHFGEFLLRMAPVTVPVFIAGMLTCMLVEKFRLFGYGARLPANVRQILLDFDSEERKNRTNQDVAKLWVQGAIAVWLIVGLALHLAAVGLIGLSVIILATAFTGVIEEHSLGKAFEEALPFTALLAVFFSVVAVIIDQELFKPVIDAVLNVEDHGAQLALFYVANGLLSMVSDNVFVGTVYITEVKTALIEGMISRDQFDLLAVAINTGTNLPSVATPNGQAAFLFLLTSALAPLIRLSYGRMVVMAFPYTLALSVVGFIGIMFFLEPMTDVFYSLGWINHHVVPAANTLLQSGH</sequence>
<evidence type="ECO:0000256" key="12">
    <source>
        <dbReference type="ARBA" id="ARBA00023201"/>
    </source>
</evidence>
<dbReference type="RefSeq" id="WP_055032993.1">
    <property type="nucleotide sequence ID" value="NZ_CP046820.1"/>
</dbReference>
<keyword evidence="5 13" id="KW-1003">Cell membrane</keyword>
<dbReference type="Pfam" id="PF06450">
    <property type="entry name" value="NhaB"/>
    <property type="match status" value="1"/>
</dbReference>
<comment type="subcellular location">
    <subcellularLocation>
        <location evidence="1 13">Cell membrane</location>
        <topology evidence="1 13">Multi-pass membrane protein</topology>
    </subcellularLocation>
</comment>
<feature type="transmembrane region" description="Helical" evidence="13">
    <location>
        <begin position="482"/>
        <end position="501"/>
    </location>
</feature>
<evidence type="ECO:0000256" key="7">
    <source>
        <dbReference type="ARBA" id="ARBA00022692"/>
    </source>
</evidence>
<feature type="transmembrane region" description="Helical" evidence="13">
    <location>
        <begin position="46"/>
        <end position="66"/>
    </location>
</feature>
<dbReference type="GeneID" id="94013444"/>
<keyword evidence="11 13" id="KW-0472">Membrane</keyword>
<feature type="transmembrane region" description="Helical" evidence="13">
    <location>
        <begin position="20"/>
        <end position="39"/>
    </location>
</feature>
<evidence type="ECO:0000313" key="16">
    <source>
        <dbReference type="Proteomes" id="UP000050491"/>
    </source>
</evidence>
<evidence type="ECO:0000256" key="3">
    <source>
        <dbReference type="ARBA" id="ARBA00022448"/>
    </source>
</evidence>
<comment type="caution">
    <text evidence="15">The sequence shown here is derived from an EMBL/GenBank/DDBJ whole genome shotgun (WGS) entry which is preliminary data.</text>
</comment>
<comment type="catalytic activity">
    <reaction evidence="13">
        <text>2 Na(+)(in) + 3 H(+)(out) = 2 Na(+)(out) + 3 H(+)(in)</text>
        <dbReference type="Rhea" id="RHEA:29247"/>
        <dbReference type="ChEBI" id="CHEBI:15378"/>
        <dbReference type="ChEBI" id="CHEBI:29101"/>
    </reaction>
</comment>
<reference evidence="15 16" key="1">
    <citation type="journal article" date="2015" name="Genome Biol. Evol.">
        <title>The Dynamics of Genetic Interactions between Vibrio metoecus and Vibrio cholerae, Two Close Relatives Co-Occurring in the Environment.</title>
        <authorList>
            <person name="Orata F.D."/>
            <person name="Kirchberger P.C."/>
            <person name="Meheust R."/>
            <person name="Barlow E.J."/>
            <person name="Tarr C.L."/>
            <person name="Boucher Y."/>
        </authorList>
    </citation>
    <scope>NUCLEOTIDE SEQUENCE [LARGE SCALE GENOMIC DNA]</scope>
    <source>
        <strain evidence="15 16">YB5B04</strain>
    </source>
</reference>
<keyword evidence="8 13" id="KW-1133">Transmembrane helix</keyword>
<evidence type="ECO:0000256" key="9">
    <source>
        <dbReference type="ARBA" id="ARBA00023053"/>
    </source>
</evidence>
<dbReference type="NCBIfam" id="TIGR00774">
    <property type="entry name" value="NhaB"/>
    <property type="match status" value="1"/>
</dbReference>
<feature type="transmembrane region" description="Helical" evidence="13">
    <location>
        <begin position="241"/>
        <end position="263"/>
    </location>
</feature>
<dbReference type="HAMAP" id="MF_01599">
    <property type="entry name" value="NhaB"/>
    <property type="match status" value="1"/>
</dbReference>
<evidence type="ECO:0000256" key="14">
    <source>
        <dbReference type="NCBIfam" id="TIGR00774"/>
    </source>
</evidence>
<feature type="transmembrane region" description="Helical" evidence="13">
    <location>
        <begin position="90"/>
        <end position="109"/>
    </location>
</feature>
<evidence type="ECO:0000256" key="1">
    <source>
        <dbReference type="ARBA" id="ARBA00004651"/>
    </source>
</evidence>
<feature type="transmembrane region" description="Helical" evidence="13">
    <location>
        <begin position="353"/>
        <end position="371"/>
    </location>
</feature>
<dbReference type="PANTHER" id="PTHR43302:SF1">
    <property type="entry name" value="NA(+)_H(+) ANTIPORTER NHAB"/>
    <property type="match status" value="1"/>
</dbReference>
<keyword evidence="6" id="KW-0997">Cell inner membrane</keyword>
<dbReference type="GO" id="GO:0005886">
    <property type="term" value="C:plasma membrane"/>
    <property type="evidence" value="ECO:0007669"/>
    <property type="project" value="UniProtKB-SubCell"/>
</dbReference>
<dbReference type="GO" id="GO:0015385">
    <property type="term" value="F:sodium:proton antiporter activity"/>
    <property type="evidence" value="ECO:0007669"/>
    <property type="project" value="UniProtKB-UniRule"/>
</dbReference>
<dbReference type="EMBL" id="LBGP01000018">
    <property type="protein sequence ID" value="KQA99667.1"/>
    <property type="molecule type" value="Genomic_DNA"/>
</dbReference>
<evidence type="ECO:0000256" key="13">
    <source>
        <dbReference type="HAMAP-Rule" id="MF_01599"/>
    </source>
</evidence>
<feature type="transmembrane region" description="Helical" evidence="13">
    <location>
        <begin position="200"/>
        <end position="221"/>
    </location>
</feature>
<keyword evidence="3 13" id="KW-0813">Transport</keyword>
<gene>
    <name evidence="13" type="primary">nhaB</name>
    <name evidence="15" type="ORF">XV92_12815</name>
</gene>
<dbReference type="InterPro" id="IPR004671">
    <property type="entry name" value="Na+/H+_antiporter_NhaB"/>
</dbReference>
<evidence type="ECO:0000256" key="5">
    <source>
        <dbReference type="ARBA" id="ARBA00022475"/>
    </source>
</evidence>
<dbReference type="OrthoDB" id="5288732at2"/>